<dbReference type="Pfam" id="PF00226">
    <property type="entry name" value="DnaJ"/>
    <property type="match status" value="1"/>
</dbReference>
<dbReference type="InterPro" id="IPR053232">
    <property type="entry name" value="DnaJ_C/III_chloroplastic"/>
</dbReference>
<proteinExistence type="predicted"/>
<dbReference type="SMART" id="SM00271">
    <property type="entry name" value="DnaJ"/>
    <property type="match status" value="1"/>
</dbReference>
<dbReference type="SUPFAM" id="SSF46565">
    <property type="entry name" value="Chaperone J-domain"/>
    <property type="match status" value="1"/>
</dbReference>
<dbReference type="CDD" id="cd06257">
    <property type="entry name" value="DnaJ"/>
    <property type="match status" value="1"/>
</dbReference>
<sequence>MEAQAMTSLFAPPYFPTAKSWLKSTPNHLIFNTNLPKPVFFSPNSIRAATLSEIKQAYKQLVLKYHLDVYPPDFAKEFTRMFIRIQEAYETLSDPRTRALYDRDLTTQKLYQSHQPVCTTTI</sequence>
<feature type="domain" description="J" evidence="1">
    <location>
        <begin position="34"/>
        <end position="105"/>
    </location>
</feature>
<dbReference type="InterPro" id="IPR036869">
    <property type="entry name" value="J_dom_sf"/>
</dbReference>
<dbReference type="InterPro" id="IPR018253">
    <property type="entry name" value="DnaJ_domain_CS"/>
</dbReference>
<dbReference type="PANTHER" id="PTHR45090">
    <property type="entry name" value="CHAPERONE PROTEIN DNAJ 20 CHLOROPLASTIC"/>
    <property type="match status" value="1"/>
</dbReference>
<evidence type="ECO:0000259" key="1">
    <source>
        <dbReference type="PROSITE" id="PS50076"/>
    </source>
</evidence>
<name>A0ABY9C8G7_VITVI</name>
<dbReference type="EMBL" id="CP126654">
    <property type="protein sequence ID" value="WJZ91306.1"/>
    <property type="molecule type" value="Genomic_DNA"/>
</dbReference>
<dbReference type="InterPro" id="IPR001623">
    <property type="entry name" value="DnaJ_domain"/>
</dbReference>
<gene>
    <name evidence="2" type="ORF">VitviT2T_010391</name>
</gene>
<keyword evidence="3" id="KW-1185">Reference proteome</keyword>
<dbReference type="PROSITE" id="PS00636">
    <property type="entry name" value="DNAJ_1"/>
    <property type="match status" value="1"/>
</dbReference>
<dbReference type="PROSITE" id="PS50076">
    <property type="entry name" value="DNAJ_2"/>
    <property type="match status" value="1"/>
</dbReference>
<dbReference type="PANTHER" id="PTHR45090:SF4">
    <property type="entry name" value="J DOMAIN-CONTAINING PROTEIN"/>
    <property type="match status" value="1"/>
</dbReference>
<reference evidence="2 3" key="1">
    <citation type="journal article" date="2023" name="Hortic Res">
        <title>The complete reference genome for grapevine (Vitis vinifera L.) genetics and breeding.</title>
        <authorList>
            <person name="Shi X."/>
            <person name="Cao S."/>
            <person name="Wang X."/>
            <person name="Huang S."/>
            <person name="Wang Y."/>
            <person name="Liu Z."/>
            <person name="Liu W."/>
            <person name="Leng X."/>
            <person name="Peng Y."/>
            <person name="Wang N."/>
            <person name="Wang Y."/>
            <person name="Ma Z."/>
            <person name="Xu X."/>
            <person name="Zhang F."/>
            <person name="Xue H."/>
            <person name="Zhong H."/>
            <person name="Wang Y."/>
            <person name="Zhang K."/>
            <person name="Velt A."/>
            <person name="Avia K."/>
            <person name="Holtgrawe D."/>
            <person name="Grimplet J."/>
            <person name="Matus J.T."/>
            <person name="Ware D."/>
            <person name="Wu X."/>
            <person name="Wang H."/>
            <person name="Liu C."/>
            <person name="Fang Y."/>
            <person name="Rustenholz C."/>
            <person name="Cheng Z."/>
            <person name="Xiao H."/>
            <person name="Zhou Y."/>
        </authorList>
    </citation>
    <scope>NUCLEOTIDE SEQUENCE [LARGE SCALE GENOMIC DNA]</scope>
    <source>
        <strain evidence="3">cv. Pinot noir / PN40024</strain>
        <tissue evidence="2">Leaf</tissue>
    </source>
</reference>
<dbReference type="Proteomes" id="UP001227230">
    <property type="component" value="Chromosome 7"/>
</dbReference>
<dbReference type="Gene3D" id="1.10.287.110">
    <property type="entry name" value="DnaJ domain"/>
    <property type="match status" value="1"/>
</dbReference>
<dbReference type="PRINTS" id="PR00625">
    <property type="entry name" value="JDOMAIN"/>
</dbReference>
<evidence type="ECO:0000313" key="2">
    <source>
        <dbReference type="EMBL" id="WJZ91306.1"/>
    </source>
</evidence>
<accession>A0ABY9C8G7</accession>
<evidence type="ECO:0000313" key="3">
    <source>
        <dbReference type="Proteomes" id="UP001227230"/>
    </source>
</evidence>
<protein>
    <recommendedName>
        <fullName evidence="1">J domain-containing protein</fullName>
    </recommendedName>
</protein>
<organism evidence="2 3">
    <name type="scientific">Vitis vinifera</name>
    <name type="common">Grape</name>
    <dbReference type="NCBI Taxonomy" id="29760"/>
    <lineage>
        <taxon>Eukaryota</taxon>
        <taxon>Viridiplantae</taxon>
        <taxon>Streptophyta</taxon>
        <taxon>Embryophyta</taxon>
        <taxon>Tracheophyta</taxon>
        <taxon>Spermatophyta</taxon>
        <taxon>Magnoliopsida</taxon>
        <taxon>eudicotyledons</taxon>
        <taxon>Gunneridae</taxon>
        <taxon>Pentapetalae</taxon>
        <taxon>rosids</taxon>
        <taxon>Vitales</taxon>
        <taxon>Vitaceae</taxon>
        <taxon>Viteae</taxon>
        <taxon>Vitis</taxon>
    </lineage>
</organism>